<dbReference type="AlphaFoldDB" id="A0AAX6MYI9"/>
<protein>
    <submittedName>
        <fullName evidence="1">Uncharacterized protein</fullName>
    </submittedName>
</protein>
<comment type="caution">
    <text evidence="1">The sequence shown here is derived from an EMBL/GenBank/DDBJ whole genome shotgun (WGS) entry which is preliminary data.</text>
</comment>
<accession>A0AAX6MYI9</accession>
<reference evidence="1 2" key="1">
    <citation type="journal article" date="2024" name="Front Chem Biol">
        <title>Unveiling the potential of Daldinia eschscholtzii MFLUCC 19-0629 through bioactivity and bioinformatics studies for enhanced sustainable agriculture production.</title>
        <authorList>
            <person name="Brooks S."/>
            <person name="Weaver J.A."/>
            <person name="Klomchit A."/>
            <person name="Alharthi S.A."/>
            <person name="Onlamun T."/>
            <person name="Nurani R."/>
            <person name="Vong T.K."/>
            <person name="Alberti F."/>
            <person name="Greco C."/>
        </authorList>
    </citation>
    <scope>NUCLEOTIDE SEQUENCE [LARGE SCALE GENOMIC DNA]</scope>
    <source>
        <strain evidence="1">MFLUCC 19-0629</strain>
    </source>
</reference>
<gene>
    <name evidence="1" type="ORF">Daesc_000024</name>
</gene>
<name>A0AAX6MYI9_9PEZI</name>
<dbReference type="EMBL" id="JBANMG010000001">
    <property type="protein sequence ID" value="KAK6957242.1"/>
    <property type="molecule type" value="Genomic_DNA"/>
</dbReference>
<dbReference type="Proteomes" id="UP001369815">
    <property type="component" value="Unassembled WGS sequence"/>
</dbReference>
<proteinExistence type="predicted"/>
<evidence type="ECO:0000313" key="2">
    <source>
        <dbReference type="Proteomes" id="UP001369815"/>
    </source>
</evidence>
<organism evidence="1 2">
    <name type="scientific">Daldinia eschscholtzii</name>
    <dbReference type="NCBI Taxonomy" id="292717"/>
    <lineage>
        <taxon>Eukaryota</taxon>
        <taxon>Fungi</taxon>
        <taxon>Dikarya</taxon>
        <taxon>Ascomycota</taxon>
        <taxon>Pezizomycotina</taxon>
        <taxon>Sordariomycetes</taxon>
        <taxon>Xylariomycetidae</taxon>
        <taxon>Xylariales</taxon>
        <taxon>Hypoxylaceae</taxon>
        <taxon>Daldinia</taxon>
    </lineage>
</organism>
<evidence type="ECO:0000313" key="1">
    <source>
        <dbReference type="EMBL" id="KAK6957242.1"/>
    </source>
</evidence>
<sequence>MVNRIMQEYMSPRRVRPDVYENGFDEDVRFGQIKGRDRKLGLDMQILSGMLKTDHNSSFTGVELRHLFLSRAGARLDPLSYFFLAEPLPTVGEVASGLVERYYIESEPSIRAWLDYLCRAIVLRPVLRGAGIVTRPLTRPEGVGVQALQAQATTRTQCSVPTVAACAVPRVTQEEHAP</sequence>
<keyword evidence="2" id="KW-1185">Reference proteome</keyword>